<keyword evidence="1" id="KW-0805">Transcription regulation</keyword>
<dbReference type="PANTHER" id="PTHR30185">
    <property type="entry name" value="CRYPTIC BETA-GLUCOSIDE BGL OPERON ANTITERMINATOR"/>
    <property type="match status" value="1"/>
</dbReference>
<comment type="caution">
    <text evidence="4">The sequence shown here is derived from an EMBL/GenBank/DDBJ whole genome shotgun (WGS) entry which is preliminary data.</text>
</comment>
<dbReference type="RefSeq" id="WP_221676843.1">
    <property type="nucleotide sequence ID" value="NZ_JARPYF010000015.1"/>
</dbReference>
<accession>A0ABU3F485</accession>
<evidence type="ECO:0000256" key="1">
    <source>
        <dbReference type="ARBA" id="ARBA00023015"/>
    </source>
</evidence>
<evidence type="ECO:0000313" key="4">
    <source>
        <dbReference type="EMBL" id="MDT2601935.1"/>
    </source>
</evidence>
<gene>
    <name evidence="4" type="ORF">P7D85_19315</name>
</gene>
<dbReference type="Pfam" id="PF05043">
    <property type="entry name" value="Mga"/>
    <property type="match status" value="1"/>
</dbReference>
<name>A0ABU3F485_9ENTE</name>
<dbReference type="EMBL" id="JARPYI010000014">
    <property type="protein sequence ID" value="MDT2601935.1"/>
    <property type="molecule type" value="Genomic_DNA"/>
</dbReference>
<evidence type="ECO:0000259" key="3">
    <source>
        <dbReference type="Pfam" id="PF05043"/>
    </source>
</evidence>
<dbReference type="Proteomes" id="UP001252875">
    <property type="component" value="Unassembled WGS sequence"/>
</dbReference>
<sequence length="491" mass="57893">MIKASILRKLNVLFYIIRKEGTSLTELSENFTIPKRTVKEDLKTINELMKDEFSMKEYLLSSRQGVISINPAYQQDAVKTAYGLKLSLLKSQVIFNYCVLLITKVVICKDELLDTLFISEAYLAKLTAQLREFLLPYEIEITIENDQYSLTGNELVVRIFSYIFLKDSYQNIEWPFTDISQEDIRKGLPEKVLRLSPTFSNTKRSSLYILHQVLRSRYDHQRYLNFESDPAIDKLIELMVEHYDSAYVLHTGGYGEIPQEHFHQELLYFNFVRHFLASDSIPYRTKVELGEVFSRTDDKFCQISNKIYKAFLTISKFPISEEGSYLYHYYLTIFNIIYALFEKRFEYFLDLLLPKPTFHLDSNTEYITKIRQVMVETISDDYQANYLSSLLYSLSTSEDQIKIRIYLQMNKDFTAVYVLKNRLRALFNSENIYISDNYSLADIVVTDSLEEVATDDKSIFYFDSVNNEDAWEHLLILIRRTYIKKRFKKIG</sequence>
<protein>
    <submittedName>
        <fullName evidence="4">Helix-turn-helix domain-containing protein</fullName>
    </submittedName>
</protein>
<keyword evidence="2" id="KW-0804">Transcription</keyword>
<dbReference type="InterPro" id="IPR007737">
    <property type="entry name" value="Mga_HTH"/>
</dbReference>
<feature type="domain" description="Mga helix-turn-helix" evidence="3">
    <location>
        <begin position="88"/>
        <end position="163"/>
    </location>
</feature>
<dbReference type="InterPro" id="IPR050661">
    <property type="entry name" value="BglG_antiterminators"/>
</dbReference>
<reference evidence="4 5" key="1">
    <citation type="submission" date="2023-03" db="EMBL/GenBank/DDBJ databases">
        <authorList>
            <person name="Shen W."/>
            <person name="Cai J."/>
        </authorList>
    </citation>
    <scope>NUCLEOTIDE SEQUENCE [LARGE SCALE GENOMIC DNA]</scope>
    <source>
        <strain evidence="4 5">D6-4</strain>
    </source>
</reference>
<evidence type="ECO:0000256" key="2">
    <source>
        <dbReference type="ARBA" id="ARBA00023163"/>
    </source>
</evidence>
<organism evidence="4 5">
    <name type="scientific">Enterococcus hulanensis</name>
    <dbReference type="NCBI Taxonomy" id="2559929"/>
    <lineage>
        <taxon>Bacteria</taxon>
        <taxon>Bacillati</taxon>
        <taxon>Bacillota</taxon>
        <taxon>Bacilli</taxon>
        <taxon>Lactobacillales</taxon>
        <taxon>Enterococcaceae</taxon>
        <taxon>Enterococcus</taxon>
    </lineage>
</organism>
<keyword evidence="5" id="KW-1185">Reference proteome</keyword>
<dbReference type="PANTHER" id="PTHR30185:SF18">
    <property type="entry name" value="TRANSCRIPTIONAL REGULATOR MTLR"/>
    <property type="match status" value="1"/>
</dbReference>
<proteinExistence type="predicted"/>
<evidence type="ECO:0000313" key="5">
    <source>
        <dbReference type="Proteomes" id="UP001252875"/>
    </source>
</evidence>